<keyword evidence="4" id="KW-0411">Iron-sulfur</keyword>
<evidence type="ECO:0000259" key="5">
    <source>
        <dbReference type="PROSITE" id="PS51296"/>
    </source>
</evidence>
<organism evidence="6 7">
    <name type="scientific">Saliphagus infecundisoli</name>
    <dbReference type="NCBI Taxonomy" id="1849069"/>
    <lineage>
        <taxon>Archaea</taxon>
        <taxon>Methanobacteriati</taxon>
        <taxon>Methanobacteriota</taxon>
        <taxon>Stenosarchaea group</taxon>
        <taxon>Halobacteria</taxon>
        <taxon>Halobacteriales</taxon>
        <taxon>Natrialbaceae</taxon>
        <taxon>Saliphagus</taxon>
    </lineage>
</organism>
<feature type="domain" description="Rieske" evidence="5">
    <location>
        <begin position="13"/>
        <end position="123"/>
    </location>
</feature>
<evidence type="ECO:0000256" key="1">
    <source>
        <dbReference type="ARBA" id="ARBA00022714"/>
    </source>
</evidence>
<sequence>MTTDETERGPTRHYVVDEADLDDGDRVLVEIEGREIGVFNVDGDLYALANHCVHMGGPVCEGRLMGYFTADDDGDLRYERDGEILACPWHGWEFDVETGEHIAGSKYRLPTYDVTVEDGEVYVLA</sequence>
<dbReference type="GO" id="GO:0046872">
    <property type="term" value="F:metal ion binding"/>
    <property type="evidence" value="ECO:0007669"/>
    <property type="project" value="UniProtKB-KW"/>
</dbReference>
<dbReference type="GO" id="GO:0051537">
    <property type="term" value="F:2 iron, 2 sulfur cluster binding"/>
    <property type="evidence" value="ECO:0007669"/>
    <property type="project" value="UniProtKB-KW"/>
</dbReference>
<dbReference type="Proteomes" id="UP001595925">
    <property type="component" value="Unassembled WGS sequence"/>
</dbReference>
<keyword evidence="1" id="KW-0001">2Fe-2S</keyword>
<keyword evidence="3" id="KW-0408">Iron</keyword>
<dbReference type="EMBL" id="JBHSJG010000012">
    <property type="protein sequence ID" value="MFC4986935.1"/>
    <property type="molecule type" value="Genomic_DNA"/>
</dbReference>
<dbReference type="PANTHER" id="PTHR21496">
    <property type="entry name" value="FERREDOXIN-RELATED"/>
    <property type="match status" value="1"/>
</dbReference>
<evidence type="ECO:0000313" key="7">
    <source>
        <dbReference type="Proteomes" id="UP001595925"/>
    </source>
</evidence>
<keyword evidence="2" id="KW-0479">Metal-binding</keyword>
<comment type="caution">
    <text evidence="6">The sequence shown here is derived from an EMBL/GenBank/DDBJ whole genome shotgun (WGS) entry which is preliminary data.</text>
</comment>
<protein>
    <submittedName>
        <fullName evidence="6">Rieske (2Fe-2S) protein</fullName>
    </submittedName>
</protein>
<dbReference type="CDD" id="cd03467">
    <property type="entry name" value="Rieske"/>
    <property type="match status" value="1"/>
</dbReference>
<dbReference type="InterPro" id="IPR017941">
    <property type="entry name" value="Rieske_2Fe-2S"/>
</dbReference>
<proteinExistence type="predicted"/>
<evidence type="ECO:0000313" key="6">
    <source>
        <dbReference type="EMBL" id="MFC4986935.1"/>
    </source>
</evidence>
<dbReference type="PROSITE" id="PS51296">
    <property type="entry name" value="RIESKE"/>
    <property type="match status" value="1"/>
</dbReference>
<evidence type="ECO:0000256" key="4">
    <source>
        <dbReference type="ARBA" id="ARBA00023014"/>
    </source>
</evidence>
<dbReference type="Pfam" id="PF00355">
    <property type="entry name" value="Rieske"/>
    <property type="match status" value="1"/>
</dbReference>
<dbReference type="InterPro" id="IPR036922">
    <property type="entry name" value="Rieske_2Fe-2S_sf"/>
</dbReference>
<accession>A0ABD5QB02</accession>
<evidence type="ECO:0000256" key="3">
    <source>
        <dbReference type="ARBA" id="ARBA00023004"/>
    </source>
</evidence>
<dbReference type="Gene3D" id="2.102.10.10">
    <property type="entry name" value="Rieske [2Fe-2S] iron-sulphur domain"/>
    <property type="match status" value="1"/>
</dbReference>
<dbReference type="AlphaFoldDB" id="A0ABD5QB02"/>
<dbReference type="SUPFAM" id="SSF50022">
    <property type="entry name" value="ISP domain"/>
    <property type="match status" value="1"/>
</dbReference>
<dbReference type="RefSeq" id="WP_224829093.1">
    <property type="nucleotide sequence ID" value="NZ_JAIVEF010000015.1"/>
</dbReference>
<name>A0ABD5QB02_9EURY</name>
<keyword evidence="7" id="KW-1185">Reference proteome</keyword>
<evidence type="ECO:0000256" key="2">
    <source>
        <dbReference type="ARBA" id="ARBA00022723"/>
    </source>
</evidence>
<dbReference type="PANTHER" id="PTHR21496:SF23">
    <property type="entry name" value="3-PHENYLPROPIONATE_CINNAMIC ACID DIOXYGENASE FERREDOXIN SUBUNIT"/>
    <property type="match status" value="1"/>
</dbReference>
<reference evidence="6 7" key="1">
    <citation type="journal article" date="2019" name="Int. J. Syst. Evol. Microbiol.">
        <title>The Global Catalogue of Microorganisms (GCM) 10K type strain sequencing project: providing services to taxonomists for standard genome sequencing and annotation.</title>
        <authorList>
            <consortium name="The Broad Institute Genomics Platform"/>
            <consortium name="The Broad Institute Genome Sequencing Center for Infectious Disease"/>
            <person name="Wu L."/>
            <person name="Ma J."/>
        </authorList>
    </citation>
    <scope>NUCLEOTIDE SEQUENCE [LARGE SCALE GENOMIC DNA]</scope>
    <source>
        <strain evidence="6 7">CGMCC 1.15824</strain>
    </source>
</reference>
<gene>
    <name evidence="6" type="ORF">ACFPFO_03940</name>
</gene>